<dbReference type="GO" id="GO:0008236">
    <property type="term" value="F:serine-type peptidase activity"/>
    <property type="evidence" value="ECO:0007669"/>
    <property type="project" value="UniProtKB-KW"/>
</dbReference>
<protein>
    <recommendedName>
        <fullName evidence="1">RNA-directed DNA polymerase</fullName>
        <ecNumber evidence="1">2.7.7.49</ecNumber>
    </recommendedName>
</protein>
<proteinExistence type="inferred from homology"/>
<evidence type="ECO:0000256" key="2">
    <source>
        <dbReference type="ARBA" id="ARBA00022679"/>
    </source>
</evidence>
<evidence type="ECO:0000256" key="8">
    <source>
        <dbReference type="ARBA" id="ARBA00023118"/>
    </source>
</evidence>
<dbReference type="EMBL" id="CP047363">
    <property type="protein sequence ID" value="QIH77555.1"/>
    <property type="molecule type" value="Genomic_DNA"/>
</dbReference>
<evidence type="ECO:0000256" key="1">
    <source>
        <dbReference type="ARBA" id="ARBA00012493"/>
    </source>
</evidence>
<sequence length="542" mass="62178">MKIQNINSFTELSFVLGYKSGHLRRILFNINSSSYTSFEIPKKNGEVRKIYSPQSQLLILQKKVAAILENSFNPHYKSFGFIKGKSIEKNAKLHLKRKYLINIDLKNFFESITAGRVYSMFVNYFKLDRNIAAILTNICCHPEGFLPQGAPTSPIITNILCKTLDKELNNLSKKYSVTYSRYADDITFSSNKAFNSCFLTREESLSDDIKRIIEQNGFFINDNKFRYSKFNQRKEVTGIIVNEKLNVDRRYIRKIRAMLYSIENNLDNLEVPRTKFDKSHYKGDSIENLLNVIKGMISYTTMVKGNNNISTKLAMRFNDILECLEIDSVKPIKVKPLDINEEKVCVIKLENVFFYSKNGEPYDIDYGQGTGFILKNVGIVSNYHVFEFIIEEIEKEKKPLCEDKYFINLYFGINCTKKVKAKVLKYDIDKDLVILQPKDLNILEMGFELEEGTIENNSKVTLLGYPSYNEGDRIKEEQGKLLRKINDIKGFEKYEISSVIHAGNSGGPVLNNKGKVLGVATEGRGNDINKVVPITNVLSMLK</sequence>
<evidence type="ECO:0000256" key="6">
    <source>
        <dbReference type="ARBA" id="ARBA00022842"/>
    </source>
</evidence>
<evidence type="ECO:0000313" key="13">
    <source>
        <dbReference type="Proteomes" id="UP000501122"/>
    </source>
</evidence>
<comment type="catalytic activity">
    <reaction evidence="10">
        <text>DNA(n) + a 2'-deoxyribonucleoside 5'-triphosphate = DNA(n+1) + diphosphate</text>
        <dbReference type="Rhea" id="RHEA:22508"/>
        <dbReference type="Rhea" id="RHEA-COMP:17339"/>
        <dbReference type="Rhea" id="RHEA-COMP:17340"/>
        <dbReference type="ChEBI" id="CHEBI:33019"/>
        <dbReference type="ChEBI" id="CHEBI:61560"/>
        <dbReference type="ChEBI" id="CHEBI:173112"/>
        <dbReference type="EC" id="2.7.7.49"/>
    </reaction>
</comment>
<evidence type="ECO:0000256" key="9">
    <source>
        <dbReference type="ARBA" id="ARBA00034120"/>
    </source>
</evidence>
<dbReference type="CDD" id="cd03487">
    <property type="entry name" value="RT_Bac_retron_II"/>
    <property type="match status" value="1"/>
</dbReference>
<dbReference type="GO" id="GO:0003964">
    <property type="term" value="F:RNA-directed DNA polymerase activity"/>
    <property type="evidence" value="ECO:0007669"/>
    <property type="project" value="UniProtKB-KW"/>
</dbReference>
<evidence type="ECO:0000256" key="4">
    <source>
        <dbReference type="ARBA" id="ARBA00022723"/>
    </source>
</evidence>
<dbReference type="PANTHER" id="PTHR34047:SF7">
    <property type="entry name" value="RNA-DIRECTED DNA POLYMERASE"/>
    <property type="match status" value="1"/>
</dbReference>
<dbReference type="SUPFAM" id="SSF56672">
    <property type="entry name" value="DNA/RNA polymerases"/>
    <property type="match status" value="1"/>
</dbReference>
<dbReference type="InterPro" id="IPR000123">
    <property type="entry name" value="Reverse_transcriptase_msDNA"/>
</dbReference>
<dbReference type="RefSeq" id="WP_164953047.1">
    <property type="nucleotide sequence ID" value="NZ_CP047363.1"/>
</dbReference>
<dbReference type="GO" id="GO:0003723">
    <property type="term" value="F:RNA binding"/>
    <property type="evidence" value="ECO:0007669"/>
    <property type="project" value="InterPro"/>
</dbReference>
<keyword evidence="2" id="KW-0808">Transferase</keyword>
<comment type="similarity">
    <text evidence="9">Belongs to the bacterial reverse transcriptase family.</text>
</comment>
<dbReference type="InterPro" id="IPR051083">
    <property type="entry name" value="GrpII_Intron_Splice-Mob/Def"/>
</dbReference>
<dbReference type="SUPFAM" id="SSF50494">
    <property type="entry name" value="Trypsin-like serine proteases"/>
    <property type="match status" value="1"/>
</dbReference>
<evidence type="ECO:0000256" key="5">
    <source>
        <dbReference type="ARBA" id="ARBA00022825"/>
    </source>
</evidence>
<accession>A0AAE6X0Z9</accession>
<reference evidence="12" key="1">
    <citation type="journal article" date="2020" name="Antimicrob. Agents Chemother.">
        <title>The novel macrolide resistance genes mef(D), msr(F) and msr(H) are present on resistance islands in Macrococcus canis, Macrococcus caseolyticus and Staphylococcus aureus.</title>
        <authorList>
            <person name="Schwendener S."/>
            <person name="Dona V."/>
            <person name="Perreten V."/>
        </authorList>
    </citation>
    <scope>NUCLEOTIDE SEQUENCE</scope>
    <source>
        <strain evidence="12">Epi0076A</strain>
    </source>
</reference>
<keyword evidence="5" id="KW-0645">Protease</keyword>
<keyword evidence="4" id="KW-0479">Metal-binding</keyword>
<dbReference type="GO" id="GO:0051607">
    <property type="term" value="P:defense response to virus"/>
    <property type="evidence" value="ECO:0007669"/>
    <property type="project" value="UniProtKB-KW"/>
</dbReference>
<keyword evidence="5" id="KW-0378">Hydrolase</keyword>
<keyword evidence="6" id="KW-0460">Magnesium</keyword>
<evidence type="ECO:0000256" key="10">
    <source>
        <dbReference type="ARBA" id="ARBA00048173"/>
    </source>
</evidence>
<name>A0AAE6X0Z9_9STAP</name>
<dbReference type="InterPro" id="IPR043502">
    <property type="entry name" value="DNA/RNA_pol_sf"/>
</dbReference>
<dbReference type="PANTHER" id="PTHR34047">
    <property type="entry name" value="NUCLEAR INTRON MATURASE 1, MITOCHONDRIAL-RELATED"/>
    <property type="match status" value="1"/>
</dbReference>
<dbReference type="Proteomes" id="UP000501122">
    <property type="component" value="Chromosome"/>
</dbReference>
<keyword evidence="5" id="KW-0720">Serine protease</keyword>
<dbReference type="InterPro" id="IPR009003">
    <property type="entry name" value="Peptidase_S1_PA"/>
</dbReference>
<evidence type="ECO:0000313" key="12">
    <source>
        <dbReference type="EMBL" id="QIH77555.1"/>
    </source>
</evidence>
<dbReference type="PRINTS" id="PR00866">
    <property type="entry name" value="RNADNAPOLMS"/>
</dbReference>
<keyword evidence="7" id="KW-0695">RNA-directed DNA polymerase</keyword>
<gene>
    <name evidence="12" type="ORF">GTN30_02645</name>
</gene>
<dbReference type="InterPro" id="IPR043504">
    <property type="entry name" value="Peptidase_S1_PA_chymotrypsin"/>
</dbReference>
<organism evidence="12 13">
    <name type="scientific">Macrococcoides canis</name>
    <dbReference type="NCBI Taxonomy" id="1855823"/>
    <lineage>
        <taxon>Bacteria</taxon>
        <taxon>Bacillati</taxon>
        <taxon>Bacillota</taxon>
        <taxon>Bacilli</taxon>
        <taxon>Bacillales</taxon>
        <taxon>Staphylococcaceae</taxon>
        <taxon>Macrococcoides</taxon>
    </lineage>
</organism>
<evidence type="ECO:0000256" key="7">
    <source>
        <dbReference type="ARBA" id="ARBA00022918"/>
    </source>
</evidence>
<evidence type="ECO:0000256" key="3">
    <source>
        <dbReference type="ARBA" id="ARBA00022695"/>
    </source>
</evidence>
<evidence type="ECO:0000259" key="11">
    <source>
        <dbReference type="PROSITE" id="PS50878"/>
    </source>
</evidence>
<feature type="domain" description="Reverse transcriptase" evidence="11">
    <location>
        <begin position="21"/>
        <end position="241"/>
    </location>
</feature>
<dbReference type="GO" id="GO:0046872">
    <property type="term" value="F:metal ion binding"/>
    <property type="evidence" value="ECO:0007669"/>
    <property type="project" value="UniProtKB-KW"/>
</dbReference>
<dbReference type="InterPro" id="IPR000477">
    <property type="entry name" value="RT_dom"/>
</dbReference>
<dbReference type="Pfam" id="PF00078">
    <property type="entry name" value="RVT_1"/>
    <property type="match status" value="1"/>
</dbReference>
<dbReference type="PROSITE" id="PS50878">
    <property type="entry name" value="RT_POL"/>
    <property type="match status" value="1"/>
</dbReference>
<keyword evidence="3" id="KW-0548">Nucleotidyltransferase</keyword>
<dbReference type="AlphaFoldDB" id="A0AAE6X0Z9"/>
<dbReference type="EC" id="2.7.7.49" evidence="1"/>
<dbReference type="Pfam" id="PF13365">
    <property type="entry name" value="Trypsin_2"/>
    <property type="match status" value="1"/>
</dbReference>
<keyword evidence="8" id="KW-0051">Antiviral defense</keyword>
<dbReference type="Gene3D" id="2.40.10.10">
    <property type="entry name" value="Trypsin-like serine proteases"/>
    <property type="match status" value="2"/>
</dbReference>